<sequence length="54" mass="6267">MGVVGTYGAAKTKNINQVFLEKKRFPCRQRLALEKKFLGKLLRKVVNRYKCYGC</sequence>
<proteinExistence type="predicted"/>
<name>A0A6A3VTC6_9STRA</name>
<accession>A0A6A3VTC6</accession>
<evidence type="ECO:0000313" key="2">
    <source>
        <dbReference type="Proteomes" id="UP000440367"/>
    </source>
</evidence>
<dbReference type="AlphaFoldDB" id="A0A6A3VTC6"/>
<evidence type="ECO:0000313" key="1">
    <source>
        <dbReference type="EMBL" id="KAE9173031.1"/>
    </source>
</evidence>
<dbReference type="Proteomes" id="UP000440367">
    <property type="component" value="Unassembled WGS sequence"/>
</dbReference>
<dbReference type="EMBL" id="QXGD01004011">
    <property type="protein sequence ID" value="KAE9173031.1"/>
    <property type="molecule type" value="Genomic_DNA"/>
</dbReference>
<organism evidence="1 2">
    <name type="scientific">Phytophthora fragariae</name>
    <dbReference type="NCBI Taxonomy" id="53985"/>
    <lineage>
        <taxon>Eukaryota</taxon>
        <taxon>Sar</taxon>
        <taxon>Stramenopiles</taxon>
        <taxon>Oomycota</taxon>
        <taxon>Peronosporomycetes</taxon>
        <taxon>Peronosporales</taxon>
        <taxon>Peronosporaceae</taxon>
        <taxon>Phytophthora</taxon>
    </lineage>
</organism>
<gene>
    <name evidence="1" type="ORF">PF002_g29409</name>
</gene>
<protein>
    <submittedName>
        <fullName evidence="1">Uncharacterized protein</fullName>
    </submittedName>
</protein>
<comment type="caution">
    <text evidence="1">The sequence shown here is derived from an EMBL/GenBank/DDBJ whole genome shotgun (WGS) entry which is preliminary data.</text>
</comment>
<reference evidence="1 2" key="1">
    <citation type="submission" date="2018-08" db="EMBL/GenBank/DDBJ databases">
        <title>Genomic investigation of the strawberry pathogen Phytophthora fragariae indicates pathogenicity is determined by transcriptional variation in three key races.</title>
        <authorList>
            <person name="Adams T.M."/>
            <person name="Armitage A.D."/>
            <person name="Sobczyk M.K."/>
            <person name="Bates H.J."/>
            <person name="Dunwell J.M."/>
            <person name="Nellist C.F."/>
            <person name="Harrison R.J."/>
        </authorList>
    </citation>
    <scope>NUCLEOTIDE SEQUENCE [LARGE SCALE GENOMIC DNA]</scope>
    <source>
        <strain evidence="1 2">BC-1</strain>
    </source>
</reference>